<evidence type="ECO:0000256" key="1">
    <source>
        <dbReference type="ARBA" id="ARBA00004370"/>
    </source>
</evidence>
<evidence type="ECO:0000256" key="4">
    <source>
        <dbReference type="ARBA" id="ARBA00023136"/>
    </source>
</evidence>
<dbReference type="EMBL" id="FZNP01000025">
    <property type="protein sequence ID" value="SNS69258.1"/>
    <property type="molecule type" value="Genomic_DNA"/>
</dbReference>
<dbReference type="PANTHER" id="PTHR14948:SF25">
    <property type="entry name" value="DUF4190 DOMAIN-CONTAINING PROTEIN"/>
    <property type="match status" value="1"/>
</dbReference>
<organism evidence="7 8">
    <name type="scientific">Actinomadura mexicana</name>
    <dbReference type="NCBI Taxonomy" id="134959"/>
    <lineage>
        <taxon>Bacteria</taxon>
        <taxon>Bacillati</taxon>
        <taxon>Actinomycetota</taxon>
        <taxon>Actinomycetes</taxon>
        <taxon>Streptosporangiales</taxon>
        <taxon>Thermomonosporaceae</taxon>
        <taxon>Actinomadura</taxon>
    </lineage>
</organism>
<accession>A0A239GKH3</accession>
<evidence type="ECO:0000256" key="5">
    <source>
        <dbReference type="SAM" id="MobiDB-lite"/>
    </source>
</evidence>
<gene>
    <name evidence="7" type="ORF">SAMN06265355_1251</name>
</gene>
<proteinExistence type="predicted"/>
<evidence type="ECO:0000313" key="7">
    <source>
        <dbReference type="EMBL" id="SNS69258.1"/>
    </source>
</evidence>
<evidence type="ECO:0000256" key="3">
    <source>
        <dbReference type="ARBA" id="ARBA00022989"/>
    </source>
</evidence>
<feature type="transmembrane region" description="Helical" evidence="6">
    <location>
        <begin position="67"/>
        <end position="88"/>
    </location>
</feature>
<name>A0A239GKH3_9ACTN</name>
<dbReference type="AlphaFoldDB" id="A0A239GKH3"/>
<keyword evidence="8" id="KW-1185">Reference proteome</keyword>
<evidence type="ECO:0000313" key="8">
    <source>
        <dbReference type="Proteomes" id="UP000198420"/>
    </source>
</evidence>
<protein>
    <submittedName>
        <fullName evidence="7">Interferon-induced transmembrane protein</fullName>
    </submittedName>
</protein>
<feature type="region of interest" description="Disordered" evidence="5">
    <location>
        <begin position="1"/>
        <end position="20"/>
    </location>
</feature>
<evidence type="ECO:0000256" key="2">
    <source>
        <dbReference type="ARBA" id="ARBA00022692"/>
    </source>
</evidence>
<dbReference type="GO" id="GO:0016020">
    <property type="term" value="C:membrane"/>
    <property type="evidence" value="ECO:0007669"/>
    <property type="project" value="UniProtKB-SubCell"/>
</dbReference>
<dbReference type="Pfam" id="PF04505">
    <property type="entry name" value="CD225"/>
    <property type="match status" value="1"/>
</dbReference>
<keyword evidence="4 6" id="KW-0472">Membrane</keyword>
<dbReference type="InterPro" id="IPR007593">
    <property type="entry name" value="CD225/Dispanin_fam"/>
</dbReference>
<dbReference type="RefSeq" id="WP_089316631.1">
    <property type="nucleotide sequence ID" value="NZ_FZNP01000025.1"/>
</dbReference>
<feature type="transmembrane region" description="Helical" evidence="6">
    <location>
        <begin position="25"/>
        <end position="46"/>
    </location>
</feature>
<comment type="subcellular location">
    <subcellularLocation>
        <location evidence="1">Membrane</location>
    </subcellularLocation>
</comment>
<evidence type="ECO:0000256" key="6">
    <source>
        <dbReference type="SAM" id="Phobius"/>
    </source>
</evidence>
<dbReference type="PANTHER" id="PTHR14948">
    <property type="entry name" value="NG5"/>
    <property type="match status" value="1"/>
</dbReference>
<reference evidence="8" key="1">
    <citation type="submission" date="2017-06" db="EMBL/GenBank/DDBJ databases">
        <authorList>
            <person name="Varghese N."/>
            <person name="Submissions S."/>
        </authorList>
    </citation>
    <scope>NUCLEOTIDE SEQUENCE [LARGE SCALE GENOMIC DNA]</scope>
    <source>
        <strain evidence="8">DSM 44485</strain>
    </source>
</reference>
<dbReference type="OrthoDB" id="9815705at2"/>
<dbReference type="InterPro" id="IPR051423">
    <property type="entry name" value="CD225/Dispanin"/>
</dbReference>
<dbReference type="Proteomes" id="UP000198420">
    <property type="component" value="Unassembled WGS sequence"/>
</dbReference>
<sequence>MAYPPAPPPPPTSGGGSPPPNHLPWAIATTILCCLPAGVVSIVYAAQVNSKWSAGDQAGALKSSNNAKTWAIVSAVLGVVVGAIYFVIAMMGNSGS</sequence>
<keyword evidence="3 6" id="KW-1133">Transmembrane helix</keyword>
<keyword evidence="2 6" id="KW-0812">Transmembrane</keyword>